<feature type="transmembrane region" description="Helical" evidence="6">
    <location>
        <begin position="793"/>
        <end position="810"/>
    </location>
</feature>
<accession>A0ABU9TUA9</accession>
<name>A0ABU9TUA9_9GAMM</name>
<evidence type="ECO:0000259" key="7">
    <source>
        <dbReference type="Pfam" id="PF02687"/>
    </source>
</evidence>
<keyword evidence="3 6" id="KW-0812">Transmembrane</keyword>
<gene>
    <name evidence="8" type="ORF">WNY58_12040</name>
</gene>
<feature type="transmembrane region" description="Helical" evidence="6">
    <location>
        <begin position="760"/>
        <end position="781"/>
    </location>
</feature>
<dbReference type="InterPro" id="IPR038766">
    <property type="entry name" value="Membrane_comp_ABC_pdt"/>
</dbReference>
<keyword evidence="2" id="KW-1003">Cell membrane</keyword>
<feature type="transmembrane region" description="Helical" evidence="6">
    <location>
        <begin position="390"/>
        <end position="407"/>
    </location>
</feature>
<organism evidence="8 9">
    <name type="scientific">Neptuniibacter pectenicola</name>
    <dbReference type="NCBI Taxonomy" id="1806669"/>
    <lineage>
        <taxon>Bacteria</taxon>
        <taxon>Pseudomonadati</taxon>
        <taxon>Pseudomonadota</taxon>
        <taxon>Gammaproteobacteria</taxon>
        <taxon>Oceanospirillales</taxon>
        <taxon>Oceanospirillaceae</taxon>
        <taxon>Neptuniibacter</taxon>
    </lineage>
</organism>
<comment type="caution">
    <text evidence="8">The sequence shown here is derived from an EMBL/GenBank/DDBJ whole genome shotgun (WGS) entry which is preliminary data.</text>
</comment>
<dbReference type="EMBL" id="JBBMRA010000011">
    <property type="protein sequence ID" value="MEM5537123.1"/>
    <property type="molecule type" value="Genomic_DNA"/>
</dbReference>
<feature type="transmembrane region" description="Helical" evidence="6">
    <location>
        <begin position="299"/>
        <end position="322"/>
    </location>
</feature>
<dbReference type="PANTHER" id="PTHR30287:SF1">
    <property type="entry name" value="INNER MEMBRANE PROTEIN"/>
    <property type="match status" value="1"/>
</dbReference>
<dbReference type="InterPro" id="IPR003838">
    <property type="entry name" value="ABC3_permease_C"/>
</dbReference>
<feature type="transmembrane region" description="Helical" evidence="6">
    <location>
        <begin position="25"/>
        <end position="44"/>
    </location>
</feature>
<evidence type="ECO:0000256" key="1">
    <source>
        <dbReference type="ARBA" id="ARBA00004651"/>
    </source>
</evidence>
<feature type="transmembrane region" description="Helical" evidence="6">
    <location>
        <begin position="342"/>
        <end position="366"/>
    </location>
</feature>
<reference evidence="8 9" key="1">
    <citation type="submission" date="2024-03" db="EMBL/GenBank/DDBJ databases">
        <title>Community enrichment and isolation of bacterial strains for fucoidan degradation.</title>
        <authorList>
            <person name="Sichert A."/>
        </authorList>
    </citation>
    <scope>NUCLEOTIDE SEQUENCE [LARGE SCALE GENOMIC DNA]</scope>
    <source>
        <strain evidence="8 9">AS76</strain>
    </source>
</reference>
<dbReference type="PANTHER" id="PTHR30287">
    <property type="entry name" value="MEMBRANE COMPONENT OF PREDICTED ABC SUPERFAMILY METABOLITE UPTAKE TRANSPORTER"/>
    <property type="match status" value="1"/>
</dbReference>
<feature type="transmembrane region" description="Helical" evidence="6">
    <location>
        <begin position="465"/>
        <end position="484"/>
    </location>
</feature>
<evidence type="ECO:0000256" key="4">
    <source>
        <dbReference type="ARBA" id="ARBA00022989"/>
    </source>
</evidence>
<feature type="domain" description="ABC3 transporter permease C-terminal" evidence="7">
    <location>
        <begin position="257"/>
        <end position="373"/>
    </location>
</feature>
<sequence length="830" mass="92035">MSITTPLQLAAKQSISCLKLSEWRALIIALLLAVTIASLMAVLGERIERTLMRQGSDILGADLILSSSRTLDESTLVSAQESGITASEVVQLGTMASHDERFLLVTIRALQAAYPRGKITLEPPTPLNIPKPNEVWAEQSALDRLNLTLGDQITLGSVSFTLTAVIQSAPDRGRGFISFNPQLIINRQQLEQTGLLGPGARLSYRQLFAGTPTLIATLRQRLEQNLKTGEKLSSITSEEGQQNSALNKASSYLRLGALFALLISAMTIFLSLRRFTQSQYKRAALLKTLGVSDQQILQLYIIQLCLAWLLCSVAGVILTWLLESAGLTLLQGVLPQPVPAASIFTYLSGPLLGITILLCLGLPSLFKLQNSNPLQLIQDQTAPLTWGNKLPYAAAMLILVGATAWYLNNLLLTISLTLCLLVVGGLLGSLGAYLSKFISQKFAPHHPLGNLLFSRVQQQQRWYKLQIPVICLLFSLLSINLIALNDLLSRWQAQLPEETPNHFVINIQEWEKEGVQTLLHSHQIDPQLWPIYRGRLNAINHQPLSEALTQKQQDHPSLNRELNLTTTIQLPAHNTLVAGQWRASKQTEKTDTPLIGQVSIEEKIASELGLTLGDIVTFNIGGIERSAEVNSIRSVQWDSFQPNFYFIFAPGLLEDISASYLTSFHLGDNSADISRQLIEQFPTLTLIDVRQILEQLQHLLTRLSMLSSLLMLLTTSAGLILLYVTLTQELEQRRYENALLQTLGASQQQCKQLDRMEMGLIGMISGFMAVIISELSLWPIHQQLLKLDPVVHPYLWISLPILSCGLFMLISKLSHRQQSLASSYRTLISR</sequence>
<evidence type="ECO:0000313" key="8">
    <source>
        <dbReference type="EMBL" id="MEM5537123.1"/>
    </source>
</evidence>
<feature type="transmembrane region" description="Helical" evidence="6">
    <location>
        <begin position="252"/>
        <end position="272"/>
    </location>
</feature>
<keyword evidence="4 6" id="KW-1133">Transmembrane helix</keyword>
<dbReference type="Proteomes" id="UP001449225">
    <property type="component" value="Unassembled WGS sequence"/>
</dbReference>
<keyword evidence="5 6" id="KW-0472">Membrane</keyword>
<keyword evidence="9" id="KW-1185">Reference proteome</keyword>
<evidence type="ECO:0000256" key="6">
    <source>
        <dbReference type="SAM" id="Phobius"/>
    </source>
</evidence>
<dbReference type="RefSeq" id="WP_342854642.1">
    <property type="nucleotide sequence ID" value="NZ_JBBMRA010000011.1"/>
</dbReference>
<evidence type="ECO:0000256" key="5">
    <source>
        <dbReference type="ARBA" id="ARBA00023136"/>
    </source>
</evidence>
<evidence type="ECO:0000313" key="9">
    <source>
        <dbReference type="Proteomes" id="UP001449225"/>
    </source>
</evidence>
<proteinExistence type="predicted"/>
<dbReference type="Pfam" id="PF02687">
    <property type="entry name" value="FtsX"/>
    <property type="match status" value="2"/>
</dbReference>
<evidence type="ECO:0000256" key="2">
    <source>
        <dbReference type="ARBA" id="ARBA00022475"/>
    </source>
</evidence>
<comment type="subcellular location">
    <subcellularLocation>
        <location evidence="1">Cell membrane</location>
        <topology evidence="1">Multi-pass membrane protein</topology>
    </subcellularLocation>
</comment>
<evidence type="ECO:0000256" key="3">
    <source>
        <dbReference type="ARBA" id="ARBA00022692"/>
    </source>
</evidence>
<feature type="domain" description="ABC3 transporter permease C-terminal" evidence="7">
    <location>
        <begin position="709"/>
        <end position="811"/>
    </location>
</feature>
<protein>
    <submittedName>
        <fullName evidence="8">FtsX-like permease family protein</fullName>
    </submittedName>
</protein>
<feature type="transmembrane region" description="Helical" evidence="6">
    <location>
        <begin position="705"/>
        <end position="726"/>
    </location>
</feature>
<feature type="transmembrane region" description="Helical" evidence="6">
    <location>
        <begin position="413"/>
        <end position="434"/>
    </location>
</feature>